<evidence type="ECO:0000256" key="4">
    <source>
        <dbReference type="ARBA" id="ARBA00023027"/>
    </source>
</evidence>
<evidence type="ECO:0000256" key="5">
    <source>
        <dbReference type="ARBA" id="ARBA00023096"/>
    </source>
</evidence>
<keyword evidence="3" id="KW-0560">Oxidoreductase</keyword>
<keyword evidence="2" id="KW-0963">Cytoplasm</keyword>
<dbReference type="SUPFAM" id="SSF52283">
    <property type="entry name" value="Formate/glycerate dehydrogenase catalytic domain-like"/>
    <property type="match status" value="1"/>
</dbReference>
<dbReference type="PROSITE" id="PS00671">
    <property type="entry name" value="D_2_HYDROXYACID_DH_3"/>
    <property type="match status" value="1"/>
</dbReference>
<dbReference type="InterPro" id="IPR050418">
    <property type="entry name" value="D-iso_2-hydroxyacid_DH_PdxB"/>
</dbReference>
<evidence type="ECO:0000256" key="1">
    <source>
        <dbReference type="ARBA" id="ARBA00005854"/>
    </source>
</evidence>
<gene>
    <name evidence="7" type="ORF">S06H3_23062</name>
</gene>
<dbReference type="InterPro" id="IPR029753">
    <property type="entry name" value="D-isomer_DH_CS"/>
</dbReference>
<dbReference type="InterPro" id="IPR006140">
    <property type="entry name" value="D-isomer_DH_NAD-bd"/>
</dbReference>
<feature type="domain" description="D-isomer specific 2-hydroxyacid dehydrogenase NAD-binding" evidence="6">
    <location>
        <begin position="89"/>
        <end position="204"/>
    </location>
</feature>
<feature type="non-terminal residue" evidence="7">
    <location>
        <position position="1"/>
    </location>
</feature>
<dbReference type="Gene3D" id="3.40.50.720">
    <property type="entry name" value="NAD(P)-binding Rossmann-like Domain"/>
    <property type="match status" value="2"/>
</dbReference>
<keyword evidence="5" id="KW-0664">Pyridoxine biosynthesis</keyword>
<keyword evidence="4" id="KW-0520">NAD</keyword>
<organism evidence="7">
    <name type="scientific">marine sediment metagenome</name>
    <dbReference type="NCBI Taxonomy" id="412755"/>
    <lineage>
        <taxon>unclassified sequences</taxon>
        <taxon>metagenomes</taxon>
        <taxon>ecological metagenomes</taxon>
    </lineage>
</organism>
<comment type="caution">
    <text evidence="7">The sequence shown here is derived from an EMBL/GenBank/DDBJ whole genome shotgun (WGS) entry which is preliminary data.</text>
</comment>
<dbReference type="GO" id="GO:0005737">
    <property type="term" value="C:cytoplasm"/>
    <property type="evidence" value="ECO:0007669"/>
    <property type="project" value="InterPro"/>
</dbReference>
<evidence type="ECO:0000256" key="2">
    <source>
        <dbReference type="ARBA" id="ARBA00022490"/>
    </source>
</evidence>
<feature type="non-terminal residue" evidence="7">
    <location>
        <position position="204"/>
    </location>
</feature>
<proteinExistence type="inferred from homology"/>
<accession>X1LE57</accession>
<dbReference type="GO" id="GO:0008615">
    <property type="term" value="P:pyridoxine biosynthetic process"/>
    <property type="evidence" value="ECO:0007669"/>
    <property type="project" value="UniProtKB-KW"/>
</dbReference>
<dbReference type="GO" id="GO:0033711">
    <property type="term" value="F:4-phosphoerythronate dehydrogenase activity"/>
    <property type="evidence" value="ECO:0007669"/>
    <property type="project" value="InterPro"/>
</dbReference>
<dbReference type="InterPro" id="IPR020921">
    <property type="entry name" value="Erythronate-4-P_DHase"/>
</dbReference>
<dbReference type="AlphaFoldDB" id="X1LE57"/>
<sequence>EVEVLPGRRITADSVRNADILLVRSITAVNSELLAASKVRFVGTATIGFEHVDTEYLQKNNIAFASASGSNANSVAEYVVAALLSVGKKHKIELTGKSIGIIGVGNCGGRVAQKCAALGMKVFLNDPPLQRQTNDPKYLPVERLFECDFITLHTPLTFEGLDRSFHLADAKFFESLKAGCVFINTSRGGVVETPALKKTIISGK</sequence>
<dbReference type="CDD" id="cd12158">
    <property type="entry name" value="ErythrP_dh"/>
    <property type="match status" value="1"/>
</dbReference>
<dbReference type="GO" id="GO:0051287">
    <property type="term" value="F:NAD binding"/>
    <property type="evidence" value="ECO:0007669"/>
    <property type="project" value="InterPro"/>
</dbReference>
<dbReference type="Pfam" id="PF02826">
    <property type="entry name" value="2-Hacid_dh_C"/>
    <property type="match status" value="1"/>
</dbReference>
<evidence type="ECO:0000259" key="6">
    <source>
        <dbReference type="Pfam" id="PF02826"/>
    </source>
</evidence>
<dbReference type="PANTHER" id="PTHR43761">
    <property type="entry name" value="D-ISOMER SPECIFIC 2-HYDROXYACID DEHYDROGENASE FAMILY PROTEIN (AFU_ORTHOLOGUE AFUA_1G13630)"/>
    <property type="match status" value="1"/>
</dbReference>
<name>X1LE57_9ZZZZ</name>
<comment type="similarity">
    <text evidence="1">Belongs to the D-isomer specific 2-hydroxyacid dehydrogenase family.</text>
</comment>
<dbReference type="SUPFAM" id="SSF51735">
    <property type="entry name" value="NAD(P)-binding Rossmann-fold domains"/>
    <property type="match status" value="1"/>
</dbReference>
<dbReference type="PANTHER" id="PTHR43761:SF1">
    <property type="entry name" value="D-ISOMER SPECIFIC 2-HYDROXYACID DEHYDROGENASE CATALYTIC DOMAIN-CONTAINING PROTEIN-RELATED"/>
    <property type="match status" value="1"/>
</dbReference>
<evidence type="ECO:0000313" key="7">
    <source>
        <dbReference type="EMBL" id="GAI04126.1"/>
    </source>
</evidence>
<reference evidence="7" key="1">
    <citation type="journal article" date="2014" name="Front. Microbiol.">
        <title>High frequency of phylogenetically diverse reductive dehalogenase-homologous genes in deep subseafloor sedimentary metagenomes.</title>
        <authorList>
            <person name="Kawai M."/>
            <person name="Futagami T."/>
            <person name="Toyoda A."/>
            <person name="Takaki Y."/>
            <person name="Nishi S."/>
            <person name="Hori S."/>
            <person name="Arai W."/>
            <person name="Tsubouchi T."/>
            <person name="Morono Y."/>
            <person name="Uchiyama I."/>
            <person name="Ito T."/>
            <person name="Fujiyama A."/>
            <person name="Inagaki F."/>
            <person name="Takami H."/>
        </authorList>
    </citation>
    <scope>NUCLEOTIDE SEQUENCE</scope>
    <source>
        <strain evidence="7">Expedition CK06-06</strain>
    </source>
</reference>
<dbReference type="EMBL" id="BARV01012459">
    <property type="protein sequence ID" value="GAI04126.1"/>
    <property type="molecule type" value="Genomic_DNA"/>
</dbReference>
<dbReference type="InterPro" id="IPR036291">
    <property type="entry name" value="NAD(P)-bd_dom_sf"/>
</dbReference>
<protein>
    <recommendedName>
        <fullName evidence="6">D-isomer specific 2-hydroxyacid dehydrogenase NAD-binding domain-containing protein</fullName>
    </recommendedName>
</protein>
<evidence type="ECO:0000256" key="3">
    <source>
        <dbReference type="ARBA" id="ARBA00023002"/>
    </source>
</evidence>